<evidence type="ECO:0000313" key="2">
    <source>
        <dbReference type="EMBL" id="KNE66988.1"/>
    </source>
</evidence>
<feature type="region of interest" description="Disordered" evidence="1">
    <location>
        <begin position="92"/>
        <end position="113"/>
    </location>
</feature>
<dbReference type="AlphaFoldDB" id="A0A0L0SWS5"/>
<dbReference type="VEuPathDB" id="FungiDB:AMAG_19560"/>
<feature type="region of interest" description="Disordered" evidence="1">
    <location>
        <begin position="317"/>
        <end position="338"/>
    </location>
</feature>
<sequence>MDRGRLNGTLVLDVRVAGVATLHEARNDEITKVYLAAPPDPKTYKGAVSVGTNTWAWMGVGSVRGAGSVRGNAVKVTGRDSVRHVVRMPSRANINGGDRSIRGAGSVSRGSMRHVGSVRHLRGGGGAGMGSVRGNGTVRSVRFDGTVRSRDGPVSDANKRKQVLQLDFKFASGIKPVESRKSLKLSFEFMLKVGAVQVTYRVQGDIEWRRPAGFSFKFKQYPFIDSSKLYIRGFDQQKSIGANIPFNFGSMFRAAGTTGDTGLGDGMGTMLSGVGSLRRQNSFLHPVASLRGRNMPSTRRRSHREHAAVAAAADALHHYSGGNGGGARPDRRGSRRRL</sequence>
<dbReference type="Proteomes" id="UP000054350">
    <property type="component" value="Unassembled WGS sequence"/>
</dbReference>
<evidence type="ECO:0000313" key="3">
    <source>
        <dbReference type="Proteomes" id="UP000054350"/>
    </source>
</evidence>
<gene>
    <name evidence="2" type="ORF">AMAG_19560</name>
</gene>
<proteinExistence type="predicted"/>
<reference evidence="3" key="2">
    <citation type="submission" date="2009-11" db="EMBL/GenBank/DDBJ databases">
        <title>The Genome Sequence of Allomyces macrogynus strain ATCC 38327.</title>
        <authorList>
            <consortium name="The Broad Institute Genome Sequencing Platform"/>
            <person name="Russ C."/>
            <person name="Cuomo C."/>
            <person name="Shea T."/>
            <person name="Young S.K."/>
            <person name="Zeng Q."/>
            <person name="Koehrsen M."/>
            <person name="Haas B."/>
            <person name="Borodovsky M."/>
            <person name="Guigo R."/>
            <person name="Alvarado L."/>
            <person name="Berlin A."/>
            <person name="Borenstein D."/>
            <person name="Chen Z."/>
            <person name="Engels R."/>
            <person name="Freedman E."/>
            <person name="Gellesch M."/>
            <person name="Goldberg J."/>
            <person name="Griggs A."/>
            <person name="Gujja S."/>
            <person name="Heiman D."/>
            <person name="Hepburn T."/>
            <person name="Howarth C."/>
            <person name="Jen D."/>
            <person name="Larson L."/>
            <person name="Lewis B."/>
            <person name="Mehta T."/>
            <person name="Park D."/>
            <person name="Pearson M."/>
            <person name="Roberts A."/>
            <person name="Saif S."/>
            <person name="Shenoy N."/>
            <person name="Sisk P."/>
            <person name="Stolte C."/>
            <person name="Sykes S."/>
            <person name="Walk T."/>
            <person name="White J."/>
            <person name="Yandava C."/>
            <person name="Burger G."/>
            <person name="Gray M.W."/>
            <person name="Holland P.W.H."/>
            <person name="King N."/>
            <person name="Lang F.B.F."/>
            <person name="Roger A.J."/>
            <person name="Ruiz-Trillo I."/>
            <person name="Lander E."/>
            <person name="Nusbaum C."/>
        </authorList>
    </citation>
    <scope>NUCLEOTIDE SEQUENCE [LARGE SCALE GENOMIC DNA]</scope>
    <source>
        <strain evidence="3">ATCC 38327</strain>
    </source>
</reference>
<evidence type="ECO:0000256" key="1">
    <source>
        <dbReference type="SAM" id="MobiDB-lite"/>
    </source>
</evidence>
<accession>A0A0L0SWS5</accession>
<reference evidence="2 3" key="1">
    <citation type="submission" date="2009-11" db="EMBL/GenBank/DDBJ databases">
        <title>Annotation of Allomyces macrogynus ATCC 38327.</title>
        <authorList>
            <consortium name="The Broad Institute Genome Sequencing Platform"/>
            <person name="Russ C."/>
            <person name="Cuomo C."/>
            <person name="Burger G."/>
            <person name="Gray M.W."/>
            <person name="Holland P.W.H."/>
            <person name="King N."/>
            <person name="Lang F.B.F."/>
            <person name="Roger A.J."/>
            <person name="Ruiz-Trillo I."/>
            <person name="Young S.K."/>
            <person name="Zeng Q."/>
            <person name="Gargeya S."/>
            <person name="Fitzgerald M."/>
            <person name="Haas B."/>
            <person name="Abouelleil A."/>
            <person name="Alvarado L."/>
            <person name="Arachchi H.M."/>
            <person name="Berlin A."/>
            <person name="Chapman S.B."/>
            <person name="Gearin G."/>
            <person name="Goldberg J."/>
            <person name="Griggs A."/>
            <person name="Gujja S."/>
            <person name="Hansen M."/>
            <person name="Heiman D."/>
            <person name="Howarth C."/>
            <person name="Larimer J."/>
            <person name="Lui A."/>
            <person name="MacDonald P.J.P."/>
            <person name="McCowen C."/>
            <person name="Montmayeur A."/>
            <person name="Murphy C."/>
            <person name="Neiman D."/>
            <person name="Pearson M."/>
            <person name="Priest M."/>
            <person name="Roberts A."/>
            <person name="Saif S."/>
            <person name="Shea T."/>
            <person name="Sisk P."/>
            <person name="Stolte C."/>
            <person name="Sykes S."/>
            <person name="Wortman J."/>
            <person name="Nusbaum C."/>
            <person name="Birren B."/>
        </authorList>
    </citation>
    <scope>NUCLEOTIDE SEQUENCE [LARGE SCALE GENOMIC DNA]</scope>
    <source>
        <strain evidence="2 3">ATCC 38327</strain>
    </source>
</reference>
<organism evidence="2 3">
    <name type="scientific">Allomyces macrogynus (strain ATCC 38327)</name>
    <name type="common">Allomyces javanicus var. macrogynus</name>
    <dbReference type="NCBI Taxonomy" id="578462"/>
    <lineage>
        <taxon>Eukaryota</taxon>
        <taxon>Fungi</taxon>
        <taxon>Fungi incertae sedis</taxon>
        <taxon>Blastocladiomycota</taxon>
        <taxon>Blastocladiomycetes</taxon>
        <taxon>Blastocladiales</taxon>
        <taxon>Blastocladiaceae</taxon>
        <taxon>Allomyces</taxon>
    </lineage>
</organism>
<protein>
    <submittedName>
        <fullName evidence="2">Uncharacterized protein</fullName>
    </submittedName>
</protein>
<name>A0A0L0SWS5_ALLM3</name>
<keyword evidence="3" id="KW-1185">Reference proteome</keyword>
<dbReference type="EMBL" id="GG745351">
    <property type="protein sequence ID" value="KNE66988.1"/>
    <property type="molecule type" value="Genomic_DNA"/>
</dbReference>